<comment type="caution">
    <text evidence="1">The sequence shown here is derived from an EMBL/GenBank/DDBJ whole genome shotgun (WGS) entry which is preliminary data.</text>
</comment>
<accession>A0ABS7GIA5</accession>
<dbReference type="RefSeq" id="WP_220252479.1">
    <property type="nucleotide sequence ID" value="NZ_JAICCF010000004.1"/>
</dbReference>
<sequence length="226" mass="26447">MRFFTLLLIAVLLISCYNKRQGIPENKRNYLKDAATVPLGKCFHEDFAFMEFAHLNADTVTKAIAAANRKYFGAAFDTPEIRDSIHTWLKDNYFSKKTYEEKEWILFDKVDTTRFTTGYHSVYGLNSLGIDLMYRNDICYTEYLGSKGVYEYRRKSGGNWYSQDKTLVKVVCDFNIDLTYTPHWFIFSSSQREYYRITLRDTASVYSTFDDNYYRENLSAGAHSSP</sequence>
<reference evidence="1 2" key="1">
    <citation type="submission" date="2021-08" db="EMBL/GenBank/DDBJ databases">
        <title>The genome sequence of Chitinophaga sp. B61.</title>
        <authorList>
            <person name="Zhang X."/>
        </authorList>
    </citation>
    <scope>NUCLEOTIDE SEQUENCE [LARGE SCALE GENOMIC DNA]</scope>
    <source>
        <strain evidence="1 2">B61</strain>
    </source>
</reference>
<dbReference type="Proteomes" id="UP000812961">
    <property type="component" value="Unassembled WGS sequence"/>
</dbReference>
<evidence type="ECO:0000313" key="2">
    <source>
        <dbReference type="Proteomes" id="UP000812961"/>
    </source>
</evidence>
<evidence type="ECO:0008006" key="3">
    <source>
        <dbReference type="Google" id="ProtNLM"/>
    </source>
</evidence>
<keyword evidence="2" id="KW-1185">Reference proteome</keyword>
<proteinExistence type="predicted"/>
<evidence type="ECO:0000313" key="1">
    <source>
        <dbReference type="EMBL" id="MBW8687156.1"/>
    </source>
</evidence>
<organism evidence="1 2">
    <name type="scientific">Chitinophaga rhizophila</name>
    <dbReference type="NCBI Taxonomy" id="2866212"/>
    <lineage>
        <taxon>Bacteria</taxon>
        <taxon>Pseudomonadati</taxon>
        <taxon>Bacteroidota</taxon>
        <taxon>Chitinophagia</taxon>
        <taxon>Chitinophagales</taxon>
        <taxon>Chitinophagaceae</taxon>
        <taxon>Chitinophaga</taxon>
    </lineage>
</organism>
<gene>
    <name evidence="1" type="ORF">K1Y79_22655</name>
</gene>
<name>A0ABS7GIA5_9BACT</name>
<dbReference type="EMBL" id="JAICCF010000004">
    <property type="protein sequence ID" value="MBW8687156.1"/>
    <property type="molecule type" value="Genomic_DNA"/>
</dbReference>
<protein>
    <recommendedName>
        <fullName evidence="3">Lipoprotein</fullName>
    </recommendedName>
</protein>
<dbReference type="PROSITE" id="PS51257">
    <property type="entry name" value="PROKAR_LIPOPROTEIN"/>
    <property type="match status" value="1"/>
</dbReference>